<organism evidence="1 2">
    <name type="scientific">Puccinia graminis f. sp. tritici</name>
    <dbReference type="NCBI Taxonomy" id="56615"/>
    <lineage>
        <taxon>Eukaryota</taxon>
        <taxon>Fungi</taxon>
        <taxon>Dikarya</taxon>
        <taxon>Basidiomycota</taxon>
        <taxon>Pucciniomycotina</taxon>
        <taxon>Pucciniomycetes</taxon>
        <taxon>Pucciniales</taxon>
        <taxon>Pucciniaceae</taxon>
        <taxon>Puccinia</taxon>
    </lineage>
</organism>
<sequence>MKSFNARRKLLAGAHLEGPLLFALKAKYVDKTLRKVPSVSLGCDKLVASQKNSGDLLVKSVMNLCGQWKVRFKQRPSVFASPTAAGLKTLA</sequence>
<dbReference type="EMBL" id="VSWC01000001">
    <property type="protein sequence ID" value="KAA1119246.1"/>
    <property type="molecule type" value="Genomic_DNA"/>
</dbReference>
<protein>
    <submittedName>
        <fullName evidence="1">Uncharacterized protein</fullName>
    </submittedName>
</protein>
<accession>A0A5B0R183</accession>
<name>A0A5B0R183_PUCGR</name>
<evidence type="ECO:0000313" key="1">
    <source>
        <dbReference type="EMBL" id="KAA1119246.1"/>
    </source>
</evidence>
<dbReference type="AlphaFoldDB" id="A0A5B0R183"/>
<dbReference type="Proteomes" id="UP000324748">
    <property type="component" value="Unassembled WGS sequence"/>
</dbReference>
<gene>
    <name evidence="1" type="ORF">PGT21_018798</name>
</gene>
<keyword evidence="2" id="KW-1185">Reference proteome</keyword>
<comment type="caution">
    <text evidence="1">The sequence shown here is derived from an EMBL/GenBank/DDBJ whole genome shotgun (WGS) entry which is preliminary data.</text>
</comment>
<reference evidence="1 2" key="1">
    <citation type="submission" date="2019-05" db="EMBL/GenBank/DDBJ databases">
        <title>Emergence of the Ug99 lineage of the wheat stem rust pathogen through somatic hybridization.</title>
        <authorList>
            <person name="Li F."/>
            <person name="Upadhyaya N.M."/>
            <person name="Sperschneider J."/>
            <person name="Matny O."/>
            <person name="Nguyen-Phuc H."/>
            <person name="Mago R."/>
            <person name="Raley C."/>
            <person name="Miller M.E."/>
            <person name="Silverstein K.A.T."/>
            <person name="Henningsen E."/>
            <person name="Hirsch C.D."/>
            <person name="Visser B."/>
            <person name="Pretorius Z.A."/>
            <person name="Steffenson B.J."/>
            <person name="Schwessinger B."/>
            <person name="Dodds P.N."/>
            <person name="Figueroa M."/>
        </authorList>
    </citation>
    <scope>NUCLEOTIDE SEQUENCE [LARGE SCALE GENOMIC DNA]</scope>
    <source>
        <strain evidence="1">21-0</strain>
    </source>
</reference>
<evidence type="ECO:0000313" key="2">
    <source>
        <dbReference type="Proteomes" id="UP000324748"/>
    </source>
</evidence>
<proteinExistence type="predicted"/>